<dbReference type="PANTHER" id="PTHR33162:SF1">
    <property type="entry name" value="SEC-INDEPENDENT PROTEIN TRANSLOCASE PROTEIN TATA, CHLOROPLASTIC"/>
    <property type="match status" value="1"/>
</dbReference>
<dbReference type="NCBIfam" id="TIGR01410">
    <property type="entry name" value="tatB"/>
    <property type="match status" value="1"/>
</dbReference>
<dbReference type="EMBL" id="CP060731">
    <property type="protein sequence ID" value="QNN78380.1"/>
    <property type="molecule type" value="Genomic_DNA"/>
</dbReference>
<evidence type="ECO:0000256" key="10">
    <source>
        <dbReference type="SAM" id="MobiDB-lite"/>
    </source>
</evidence>
<evidence type="ECO:0000256" key="3">
    <source>
        <dbReference type="ARBA" id="ARBA00022475"/>
    </source>
</evidence>
<gene>
    <name evidence="9 11" type="primary">tatB</name>
    <name evidence="11" type="ORF">IAE60_02775</name>
</gene>
<evidence type="ECO:0000256" key="2">
    <source>
        <dbReference type="ARBA" id="ARBA00022448"/>
    </source>
</evidence>
<keyword evidence="4 9" id="KW-0812">Transmembrane</keyword>
<dbReference type="Proteomes" id="UP000515838">
    <property type="component" value="Chromosome"/>
</dbReference>
<comment type="subunit">
    <text evidence="9">The Tat system comprises two distinct complexes: a TatABC complex, containing multiple copies of TatA, TatB and TatC subunits, and a separate TatA complex, containing only TatA subunits. Substrates initially bind to the TatABC complex, which probably triggers association of the separate TatA complex to form the active translocon.</text>
</comment>
<proteinExistence type="inferred from homology"/>
<dbReference type="AlphaFoldDB" id="A0A7G9TE55"/>
<evidence type="ECO:0000256" key="9">
    <source>
        <dbReference type="HAMAP-Rule" id="MF_00237"/>
    </source>
</evidence>
<dbReference type="RefSeq" id="WP_187573774.1">
    <property type="nucleotide sequence ID" value="NZ_CP060731.1"/>
</dbReference>
<keyword evidence="2 9" id="KW-0813">Transport</keyword>
<protein>
    <recommendedName>
        <fullName evidence="9">Sec-independent protein translocase protein TatB</fullName>
    </recommendedName>
</protein>
<feature type="compositionally biased region" description="Basic and acidic residues" evidence="10">
    <location>
        <begin position="140"/>
        <end position="152"/>
    </location>
</feature>
<dbReference type="PRINTS" id="PR01506">
    <property type="entry name" value="TATBPROTEIN"/>
</dbReference>
<organism evidence="11 12">
    <name type="scientific">Pseudoxanthomonas mexicana</name>
    <dbReference type="NCBI Taxonomy" id="128785"/>
    <lineage>
        <taxon>Bacteria</taxon>
        <taxon>Pseudomonadati</taxon>
        <taxon>Pseudomonadota</taxon>
        <taxon>Gammaproteobacteria</taxon>
        <taxon>Lysobacterales</taxon>
        <taxon>Lysobacteraceae</taxon>
        <taxon>Pseudoxanthomonas</taxon>
    </lineage>
</organism>
<name>A0A7G9TE55_PSEMX</name>
<dbReference type="GO" id="GO:0043953">
    <property type="term" value="P:protein transport by the Tat complex"/>
    <property type="evidence" value="ECO:0007669"/>
    <property type="project" value="UniProtKB-UniRule"/>
</dbReference>
<sequence>MFDIGFSELLVIAVVALIVLGPERLPKAARFAGLWVRRARAQWYSVKDELERELASEELKRNLKDAQDALRDTEQRIRDSARETERQFEDVRQSVRDDAKALREDVESAITPPALARPPVASPDPAPAIAEEGHLASMTDTHDAAAADDTHASDVGTTADLFPPKEPR</sequence>
<feature type="region of interest" description="Disordered" evidence="10">
    <location>
        <begin position="65"/>
        <end position="168"/>
    </location>
</feature>
<evidence type="ECO:0000313" key="12">
    <source>
        <dbReference type="Proteomes" id="UP000515838"/>
    </source>
</evidence>
<dbReference type="HAMAP" id="MF_00237">
    <property type="entry name" value="TatB"/>
    <property type="match status" value="1"/>
</dbReference>
<dbReference type="GeneID" id="81469872"/>
<dbReference type="GO" id="GO:0033281">
    <property type="term" value="C:TAT protein transport complex"/>
    <property type="evidence" value="ECO:0007669"/>
    <property type="project" value="UniProtKB-UniRule"/>
</dbReference>
<keyword evidence="3 9" id="KW-1003">Cell membrane</keyword>
<dbReference type="Gene3D" id="1.20.5.3310">
    <property type="match status" value="1"/>
</dbReference>
<reference evidence="11 12" key="1">
    <citation type="submission" date="2020-08" db="EMBL/GenBank/DDBJ databases">
        <title>Streptomycin Non-resistant strain, P. mexicana.</title>
        <authorList>
            <person name="Ganesh-Kumar S."/>
            <person name="Zhe T."/>
            <person name="Yu Z."/>
            <person name="Min Y."/>
        </authorList>
    </citation>
    <scope>NUCLEOTIDE SEQUENCE [LARGE SCALE GENOMIC DNA]</scope>
    <source>
        <strain evidence="11 12">GTZY2</strain>
    </source>
</reference>
<evidence type="ECO:0000256" key="7">
    <source>
        <dbReference type="ARBA" id="ARBA00023010"/>
    </source>
</evidence>
<dbReference type="PANTHER" id="PTHR33162">
    <property type="entry name" value="SEC-INDEPENDENT PROTEIN TRANSLOCASE PROTEIN TATA, CHLOROPLASTIC"/>
    <property type="match status" value="1"/>
</dbReference>
<dbReference type="InterPro" id="IPR003369">
    <property type="entry name" value="TatA/B/E"/>
</dbReference>
<keyword evidence="6 9" id="KW-1133">Transmembrane helix</keyword>
<evidence type="ECO:0000256" key="4">
    <source>
        <dbReference type="ARBA" id="ARBA00022692"/>
    </source>
</evidence>
<accession>A0A7G9TE55</accession>
<evidence type="ECO:0000256" key="5">
    <source>
        <dbReference type="ARBA" id="ARBA00022927"/>
    </source>
</evidence>
<comment type="similarity">
    <text evidence="9">Belongs to the TatB family.</text>
</comment>
<comment type="subcellular location">
    <subcellularLocation>
        <location evidence="9">Cell membrane</location>
        <topology evidence="9">Single-pass membrane protein</topology>
    </subcellularLocation>
    <subcellularLocation>
        <location evidence="1">Membrane</location>
        <topology evidence="1">Single-pass membrane protein</topology>
    </subcellularLocation>
</comment>
<evidence type="ECO:0000256" key="6">
    <source>
        <dbReference type="ARBA" id="ARBA00022989"/>
    </source>
</evidence>
<evidence type="ECO:0000256" key="1">
    <source>
        <dbReference type="ARBA" id="ARBA00004167"/>
    </source>
</evidence>
<dbReference type="GO" id="GO:0008320">
    <property type="term" value="F:protein transmembrane transporter activity"/>
    <property type="evidence" value="ECO:0007669"/>
    <property type="project" value="UniProtKB-UniRule"/>
</dbReference>
<keyword evidence="8 9" id="KW-0472">Membrane</keyword>
<keyword evidence="7 9" id="KW-0811">Translocation</keyword>
<evidence type="ECO:0000256" key="8">
    <source>
        <dbReference type="ARBA" id="ARBA00023136"/>
    </source>
</evidence>
<feature type="compositionally biased region" description="Basic and acidic residues" evidence="10">
    <location>
        <begin position="65"/>
        <end position="106"/>
    </location>
</feature>
<evidence type="ECO:0000313" key="11">
    <source>
        <dbReference type="EMBL" id="QNN78380.1"/>
    </source>
</evidence>
<dbReference type="Pfam" id="PF02416">
    <property type="entry name" value="TatA_B_E"/>
    <property type="match status" value="1"/>
</dbReference>
<keyword evidence="5 9" id="KW-0653">Protein transport</keyword>
<comment type="function">
    <text evidence="9">Part of the twin-arginine translocation (Tat) system that transports large folded proteins containing a characteristic twin-arginine motif in their signal peptide across membranes. Together with TatC, TatB is part of a receptor directly interacting with Tat signal peptides. TatB may form an oligomeric binding site that transiently accommodates folded Tat precursor proteins before their translocation.</text>
</comment>
<dbReference type="InterPro" id="IPR018448">
    <property type="entry name" value="TatB"/>
</dbReference>